<reference evidence="10 11" key="1">
    <citation type="submission" date="2019-12" db="EMBL/GenBank/DDBJ databases">
        <title>Corynebacterium sp. nov., isolated from feces of the Anser Albifrons in China.</title>
        <authorList>
            <person name="Liu Q."/>
        </authorList>
    </citation>
    <scope>NUCLEOTIDE SEQUENCE [LARGE SCALE GENOMIC DNA]</scope>
    <source>
        <strain evidence="10 11">4H37-19</strain>
    </source>
</reference>
<keyword evidence="4" id="KW-0028">Amino-acid biosynthesis</keyword>
<evidence type="ECO:0000256" key="2">
    <source>
        <dbReference type="ARBA" id="ARBA00004696"/>
    </source>
</evidence>
<evidence type="ECO:0000256" key="6">
    <source>
        <dbReference type="ARBA" id="ARBA00022822"/>
    </source>
</evidence>
<comment type="pathway">
    <text evidence="2">Amino-acid biosynthesis; L-tryptophan biosynthesis; L-tryptophan from chorismate: step 4/5.</text>
</comment>
<dbReference type="InterPro" id="IPR013798">
    <property type="entry name" value="Indole-3-glycerol_P_synth_dom"/>
</dbReference>
<dbReference type="AlphaFoldDB" id="A0A7H0SPN4"/>
<evidence type="ECO:0000313" key="11">
    <source>
        <dbReference type="Proteomes" id="UP000516320"/>
    </source>
</evidence>
<dbReference type="EC" id="4.1.1.48" evidence="3"/>
<evidence type="ECO:0000256" key="3">
    <source>
        <dbReference type="ARBA" id="ARBA00012362"/>
    </source>
</evidence>
<dbReference type="GO" id="GO:0004640">
    <property type="term" value="F:phosphoribosylanthranilate isomerase activity"/>
    <property type="evidence" value="ECO:0007669"/>
    <property type="project" value="TreeGrafter"/>
</dbReference>
<dbReference type="SUPFAM" id="SSF51366">
    <property type="entry name" value="Ribulose-phoshate binding barrel"/>
    <property type="match status" value="1"/>
</dbReference>
<dbReference type="Proteomes" id="UP000516320">
    <property type="component" value="Chromosome"/>
</dbReference>
<evidence type="ECO:0000259" key="9">
    <source>
        <dbReference type="Pfam" id="PF00218"/>
    </source>
</evidence>
<comment type="catalytic activity">
    <reaction evidence="1">
        <text>1-(2-carboxyphenylamino)-1-deoxy-D-ribulose 5-phosphate + H(+) = (1S,2R)-1-C-(indol-3-yl)glycerol 3-phosphate + CO2 + H2O</text>
        <dbReference type="Rhea" id="RHEA:23476"/>
        <dbReference type="ChEBI" id="CHEBI:15377"/>
        <dbReference type="ChEBI" id="CHEBI:15378"/>
        <dbReference type="ChEBI" id="CHEBI:16526"/>
        <dbReference type="ChEBI" id="CHEBI:58613"/>
        <dbReference type="ChEBI" id="CHEBI:58866"/>
        <dbReference type="EC" id="4.1.1.48"/>
    </reaction>
</comment>
<dbReference type="GO" id="GO:0000162">
    <property type="term" value="P:L-tryptophan biosynthetic process"/>
    <property type="evidence" value="ECO:0007669"/>
    <property type="project" value="UniProtKB-UniPathway"/>
</dbReference>
<dbReference type="Pfam" id="PF00218">
    <property type="entry name" value="IGPS"/>
    <property type="match status" value="1"/>
</dbReference>
<dbReference type="Gene3D" id="3.20.20.70">
    <property type="entry name" value="Aldolase class I"/>
    <property type="match status" value="1"/>
</dbReference>
<dbReference type="UniPathway" id="UPA00035">
    <property type="reaction ID" value="UER00043"/>
</dbReference>
<dbReference type="GO" id="GO:0004425">
    <property type="term" value="F:indole-3-glycerol-phosphate synthase activity"/>
    <property type="evidence" value="ECO:0007669"/>
    <property type="project" value="UniProtKB-EC"/>
</dbReference>
<dbReference type="EMBL" id="CP046884">
    <property type="protein sequence ID" value="QNQ90509.1"/>
    <property type="molecule type" value="Genomic_DNA"/>
</dbReference>
<dbReference type="InterPro" id="IPR045186">
    <property type="entry name" value="Indole-3-glycerol_P_synth"/>
</dbReference>
<dbReference type="PANTHER" id="PTHR22854:SF2">
    <property type="entry name" value="INDOLE-3-GLYCEROL-PHOSPHATE SYNTHASE"/>
    <property type="match status" value="1"/>
</dbReference>
<evidence type="ECO:0000313" key="10">
    <source>
        <dbReference type="EMBL" id="QNQ90509.1"/>
    </source>
</evidence>
<dbReference type="RefSeq" id="WP_187973823.1">
    <property type="nucleotide sequence ID" value="NZ_CP046884.1"/>
</dbReference>
<evidence type="ECO:0000256" key="5">
    <source>
        <dbReference type="ARBA" id="ARBA00022793"/>
    </source>
</evidence>
<keyword evidence="11" id="KW-1185">Reference proteome</keyword>
<dbReference type="InterPro" id="IPR011060">
    <property type="entry name" value="RibuloseP-bd_barrel"/>
</dbReference>
<keyword evidence="5" id="KW-0210">Decarboxylase</keyword>
<sequence length="271" mass="28982">MVPVVVDYLVAQVRRRVSLREAALPFPEIKELAAQTPAPLDPTSPLLAPGCSIITELQCCQPQGSDPWEYTGIKSIAQECEASGAAALSCHTDLPPFCGSHEDMRRAKGAVNIPLLCRDVIIDPYQIHEARFYGADMLTVSLGLLLTRHSESLVDRIGSLGMTPVLEVRNPKEAELAVSLGTGIIGINPQLWGKASIDRELIFQLIPLVRRGNQPIVVLSGVTTPAHVVACARLGADAVIVSRGMSTTRTPGSLTREMVAAGQHPAIGTEN</sequence>
<keyword evidence="8" id="KW-0456">Lyase</keyword>
<protein>
    <recommendedName>
        <fullName evidence="3">indole-3-glycerol-phosphate synthase</fullName>
        <ecNumber evidence="3">4.1.1.48</ecNumber>
    </recommendedName>
</protein>
<evidence type="ECO:0000256" key="7">
    <source>
        <dbReference type="ARBA" id="ARBA00023141"/>
    </source>
</evidence>
<evidence type="ECO:0000256" key="8">
    <source>
        <dbReference type="ARBA" id="ARBA00023239"/>
    </source>
</evidence>
<dbReference type="KEGG" id="cpoy:GP475_07555"/>
<dbReference type="PANTHER" id="PTHR22854">
    <property type="entry name" value="TRYPTOPHAN BIOSYNTHESIS PROTEIN"/>
    <property type="match status" value="1"/>
</dbReference>
<dbReference type="InterPro" id="IPR013785">
    <property type="entry name" value="Aldolase_TIM"/>
</dbReference>
<organism evidence="10 11">
    <name type="scientific">Corynebacterium poyangense</name>
    <dbReference type="NCBI Taxonomy" id="2684405"/>
    <lineage>
        <taxon>Bacteria</taxon>
        <taxon>Bacillati</taxon>
        <taxon>Actinomycetota</taxon>
        <taxon>Actinomycetes</taxon>
        <taxon>Mycobacteriales</taxon>
        <taxon>Corynebacteriaceae</taxon>
        <taxon>Corynebacterium</taxon>
    </lineage>
</organism>
<evidence type="ECO:0000256" key="4">
    <source>
        <dbReference type="ARBA" id="ARBA00022605"/>
    </source>
</evidence>
<feature type="domain" description="Indole-3-glycerol phosphate synthase" evidence="9">
    <location>
        <begin position="50"/>
        <end position="245"/>
    </location>
</feature>
<keyword evidence="7" id="KW-0057">Aromatic amino acid biosynthesis</keyword>
<accession>A0A7H0SPN4</accession>
<gene>
    <name evidence="10" type="ORF">GP475_07555</name>
</gene>
<name>A0A7H0SPN4_9CORY</name>
<proteinExistence type="predicted"/>
<evidence type="ECO:0000256" key="1">
    <source>
        <dbReference type="ARBA" id="ARBA00001633"/>
    </source>
</evidence>
<keyword evidence="6" id="KW-0822">Tryptophan biosynthesis</keyword>